<feature type="non-terminal residue" evidence="2">
    <location>
        <position position="73"/>
    </location>
</feature>
<reference evidence="2" key="1">
    <citation type="submission" date="2020-02" db="EMBL/GenBank/DDBJ databases">
        <authorList>
            <person name="Meier V. D."/>
        </authorList>
    </citation>
    <scope>NUCLEOTIDE SEQUENCE</scope>
    <source>
        <strain evidence="2">AVDCRST_MAG04</strain>
    </source>
</reference>
<evidence type="ECO:0000313" key="2">
    <source>
        <dbReference type="EMBL" id="CAA9275531.1"/>
    </source>
</evidence>
<proteinExistence type="predicted"/>
<dbReference type="EMBL" id="CADCTL010000247">
    <property type="protein sequence ID" value="CAA9275531.1"/>
    <property type="molecule type" value="Genomic_DNA"/>
</dbReference>
<name>A0A6J4JB51_9PROT</name>
<accession>A0A6J4JB51</accession>
<protein>
    <submittedName>
        <fullName evidence="2">Uncharacterized protein</fullName>
    </submittedName>
</protein>
<feature type="compositionally biased region" description="Basic residues" evidence="1">
    <location>
        <begin position="30"/>
        <end position="42"/>
    </location>
</feature>
<evidence type="ECO:0000256" key="1">
    <source>
        <dbReference type="SAM" id="MobiDB-lite"/>
    </source>
</evidence>
<organism evidence="2">
    <name type="scientific">uncultured Acetobacteraceae bacterium</name>
    <dbReference type="NCBI Taxonomy" id="169975"/>
    <lineage>
        <taxon>Bacteria</taxon>
        <taxon>Pseudomonadati</taxon>
        <taxon>Pseudomonadota</taxon>
        <taxon>Alphaproteobacteria</taxon>
        <taxon>Acetobacterales</taxon>
        <taxon>Acetobacteraceae</taxon>
        <taxon>environmental samples</taxon>
    </lineage>
</organism>
<dbReference type="AlphaFoldDB" id="A0A6J4JB51"/>
<feature type="non-terminal residue" evidence="2">
    <location>
        <position position="1"/>
    </location>
</feature>
<sequence>WTAPGALASTPTPGWSWNGEAARRSVTTGRPRRPRWRPRPLHPPKPAASLAPLPNPTSRACRSSETGRERGRC</sequence>
<gene>
    <name evidence="2" type="ORF">AVDCRST_MAG04-3387</name>
</gene>
<feature type="region of interest" description="Disordered" evidence="1">
    <location>
        <begin position="1"/>
        <end position="73"/>
    </location>
</feature>